<comment type="caution">
    <text evidence="3">The sequence shown here is derived from an EMBL/GenBank/DDBJ whole genome shotgun (WGS) entry which is preliminary data.</text>
</comment>
<gene>
    <name evidence="3" type="ORF">ACFFRI_07525</name>
</gene>
<sequence length="156" mass="15464">MTQQPGTPDETPDSLAEPASPSGEQAPAYGEASSPYVSPPAAPAGYTPYAPTAQGHPFAQPHAGAIAALVLGIVSVVSSLLIQVTCFSIVGSLTGPFAIALGARARKEIEQDPGRYTNPGIATAAFVTGLIGSAIALAVVGVGIVLLGLFISVAGP</sequence>
<dbReference type="EMBL" id="JBHMDG010000009">
    <property type="protein sequence ID" value="MFB9312890.1"/>
    <property type="molecule type" value="Genomic_DNA"/>
</dbReference>
<accession>A0ABV5KAM5</accession>
<evidence type="ECO:0000313" key="3">
    <source>
        <dbReference type="EMBL" id="MFB9312890.1"/>
    </source>
</evidence>
<name>A0ABV5KAM5_9ACTN</name>
<feature type="transmembrane region" description="Helical" evidence="2">
    <location>
        <begin position="80"/>
        <end position="103"/>
    </location>
</feature>
<feature type="region of interest" description="Disordered" evidence="1">
    <location>
        <begin position="1"/>
        <end position="37"/>
    </location>
</feature>
<keyword evidence="4" id="KW-1185">Reference proteome</keyword>
<evidence type="ECO:0000256" key="1">
    <source>
        <dbReference type="SAM" id="MobiDB-lite"/>
    </source>
</evidence>
<organism evidence="3 4">
    <name type="scientific">Nocardioides plantarum</name>
    <dbReference type="NCBI Taxonomy" id="29299"/>
    <lineage>
        <taxon>Bacteria</taxon>
        <taxon>Bacillati</taxon>
        <taxon>Actinomycetota</taxon>
        <taxon>Actinomycetes</taxon>
        <taxon>Propionibacteriales</taxon>
        <taxon>Nocardioidaceae</taxon>
        <taxon>Nocardioides</taxon>
    </lineage>
</organism>
<keyword evidence="2" id="KW-0812">Transmembrane</keyword>
<evidence type="ECO:0008006" key="5">
    <source>
        <dbReference type="Google" id="ProtNLM"/>
    </source>
</evidence>
<proteinExistence type="predicted"/>
<dbReference type="Proteomes" id="UP001589750">
    <property type="component" value="Unassembled WGS sequence"/>
</dbReference>
<evidence type="ECO:0000256" key="2">
    <source>
        <dbReference type="SAM" id="Phobius"/>
    </source>
</evidence>
<evidence type="ECO:0000313" key="4">
    <source>
        <dbReference type="Proteomes" id="UP001589750"/>
    </source>
</evidence>
<keyword evidence="2" id="KW-1133">Transmembrane helix</keyword>
<dbReference type="RefSeq" id="WP_140011512.1">
    <property type="nucleotide sequence ID" value="NZ_JBHMDG010000009.1"/>
</dbReference>
<reference evidence="3 4" key="1">
    <citation type="submission" date="2024-09" db="EMBL/GenBank/DDBJ databases">
        <authorList>
            <person name="Sun Q."/>
            <person name="Mori K."/>
        </authorList>
    </citation>
    <scope>NUCLEOTIDE SEQUENCE [LARGE SCALE GENOMIC DNA]</scope>
    <source>
        <strain evidence="3 4">JCM 9626</strain>
    </source>
</reference>
<feature type="transmembrane region" description="Helical" evidence="2">
    <location>
        <begin position="124"/>
        <end position="151"/>
    </location>
</feature>
<keyword evidence="2" id="KW-0472">Membrane</keyword>
<protein>
    <recommendedName>
        <fullName evidence="5">DUF4190 domain-containing protein</fullName>
    </recommendedName>
</protein>